<dbReference type="InterPro" id="IPR027417">
    <property type="entry name" value="P-loop_NTPase"/>
</dbReference>
<organism evidence="1 2">
    <name type="scientific">Carcinus maenas nudivirus</name>
    <dbReference type="NCBI Taxonomy" id="2880837"/>
    <lineage>
        <taxon>Viruses</taxon>
        <taxon>Viruses incertae sedis</taxon>
        <taxon>Naldaviricetes</taxon>
        <taxon>Lefavirales</taxon>
        <taxon>Nudiviridae</taxon>
        <taxon>Gammanudivirus</taxon>
        <taxon>Gammanudivirus cameanadis</taxon>
    </lineage>
</organism>
<sequence length="298" mass="34496">MNNLYDDYVSYPKDTDKEETPNTAIHTIRKTMGETYWSHNVNNLSLIEYFNEVYDTISDWEYIAIDGPSCCGKSKLISNLNPMKVNEIYNVNEGNAYNMYGEAAISYFILNDKFQKEKLTTDRSAISNIAYLMAYYVMNIMTNNCQYNRSMHSLCDEFVNFHNLKPCLEYIRAQNYNVLILLDSSFEHSAIRTNLRGVSVGSTSDIVKSLCFEYHASQTAAFAYLANFMNYPCIDLDYVRTMFDITSDDNIFEANARGFKKHFKGKAENVTKIPCEKTNISSPFMKYFHYIAIEMSNR</sequence>
<evidence type="ECO:0000313" key="1">
    <source>
        <dbReference type="EMBL" id="UBZ25616.1"/>
    </source>
</evidence>
<reference evidence="1" key="1">
    <citation type="journal article" date="2021" name="Viruses">
        <title>Identification and Full Characterisation of Two Novel Crustacean Infecting Members of the Family Nudiviridae Provides Support for Two Subfamilies.</title>
        <authorList>
            <person name="Bateman K.S."/>
            <person name="Kerr R."/>
            <person name="Stentiford G.D."/>
            <person name="Bean T.P."/>
            <person name="Hooper C."/>
            <person name="Van Eynde B."/>
            <person name="Delbare D."/>
            <person name="Bojko J."/>
            <person name="Christiaens O."/>
            <person name="Taning C.N.T."/>
            <person name="Smagghe G."/>
            <person name="van Oers M.M."/>
            <person name="van Aerle R."/>
        </authorList>
    </citation>
    <scope>NUCLEOTIDE SEQUENCE</scope>
    <source>
        <strain evidence="1">AN2</strain>
    </source>
</reference>
<keyword evidence="2" id="KW-1185">Reference proteome</keyword>
<accession>A0AAE8Y0V6</accession>
<proteinExistence type="predicted"/>
<dbReference type="Gene3D" id="3.40.50.300">
    <property type="entry name" value="P-loop containing nucleotide triphosphate hydrolases"/>
    <property type="match status" value="1"/>
</dbReference>
<gene>
    <name evidence="1" type="ORF">CmNV_026</name>
</gene>
<dbReference type="EMBL" id="MZ311578">
    <property type="protein sequence ID" value="UBZ25616.1"/>
    <property type="molecule type" value="Genomic_DNA"/>
</dbReference>
<evidence type="ECO:0000313" key="2">
    <source>
        <dbReference type="Proteomes" id="UP000830962"/>
    </source>
</evidence>
<dbReference type="SUPFAM" id="SSF52540">
    <property type="entry name" value="P-loop containing nucleoside triphosphate hydrolases"/>
    <property type="match status" value="1"/>
</dbReference>
<protein>
    <submittedName>
        <fullName evidence="1">TK2</fullName>
    </submittedName>
</protein>
<name>A0AAE8Y0V6_9VIRU</name>
<dbReference type="Proteomes" id="UP000830962">
    <property type="component" value="Segment"/>
</dbReference>